<feature type="domain" description="Carbohydrate kinase FGGY C-terminal" evidence="6">
    <location>
        <begin position="264"/>
        <end position="442"/>
    </location>
</feature>
<reference evidence="7" key="1">
    <citation type="submission" date="2022-10" db="EMBL/GenBank/DDBJ databases">
        <title>The complete genomes of actinobacterial strains from the NBC collection.</title>
        <authorList>
            <person name="Joergensen T.S."/>
            <person name="Alvarez Arevalo M."/>
            <person name="Sterndorff E.B."/>
            <person name="Faurdal D."/>
            <person name="Vuksanovic O."/>
            <person name="Mourched A.-S."/>
            <person name="Charusanti P."/>
            <person name="Shaw S."/>
            <person name="Blin K."/>
            <person name="Weber T."/>
        </authorList>
    </citation>
    <scope>NUCLEOTIDE SEQUENCE</scope>
    <source>
        <strain evidence="7">NBC_01482</strain>
    </source>
</reference>
<dbReference type="Pfam" id="PF02782">
    <property type="entry name" value="FGGY_C"/>
    <property type="match status" value="1"/>
</dbReference>
<dbReference type="InterPro" id="IPR043129">
    <property type="entry name" value="ATPase_NBD"/>
</dbReference>
<evidence type="ECO:0000256" key="1">
    <source>
        <dbReference type="ARBA" id="ARBA00009156"/>
    </source>
</evidence>
<evidence type="ECO:0000259" key="5">
    <source>
        <dbReference type="Pfam" id="PF00370"/>
    </source>
</evidence>
<evidence type="ECO:0000256" key="2">
    <source>
        <dbReference type="ARBA" id="ARBA00022679"/>
    </source>
</evidence>
<keyword evidence="2 4" id="KW-0808">Transferase</keyword>
<evidence type="ECO:0000256" key="3">
    <source>
        <dbReference type="ARBA" id="ARBA00022777"/>
    </source>
</evidence>
<dbReference type="PANTHER" id="PTHR43095">
    <property type="entry name" value="SUGAR KINASE"/>
    <property type="match status" value="1"/>
</dbReference>
<dbReference type="SUPFAM" id="SSF53067">
    <property type="entry name" value="Actin-like ATPase domain"/>
    <property type="match status" value="2"/>
</dbReference>
<feature type="domain" description="Carbohydrate kinase FGGY N-terminal" evidence="5">
    <location>
        <begin position="8"/>
        <end position="250"/>
    </location>
</feature>
<proteinExistence type="inferred from homology"/>
<dbReference type="GO" id="GO:0016301">
    <property type="term" value="F:kinase activity"/>
    <property type="evidence" value="ECO:0007669"/>
    <property type="project" value="UniProtKB-KW"/>
</dbReference>
<dbReference type="CDD" id="cd07804">
    <property type="entry name" value="ASKHA_NBD_FGGY_RrXK-like"/>
    <property type="match status" value="1"/>
</dbReference>
<keyword evidence="8" id="KW-1185">Reference proteome</keyword>
<dbReference type="InterPro" id="IPR018484">
    <property type="entry name" value="FGGY_N"/>
</dbReference>
<dbReference type="PROSITE" id="PS00445">
    <property type="entry name" value="FGGY_KINASES_2"/>
    <property type="match status" value="1"/>
</dbReference>
<keyword evidence="3 4" id="KW-0418">Kinase</keyword>
<dbReference type="Gene3D" id="3.30.420.40">
    <property type="match status" value="2"/>
</dbReference>
<protein>
    <submittedName>
        <fullName evidence="7">FGGY-family carbohydrate kinase</fullName>
    </submittedName>
</protein>
<dbReference type="EMBL" id="CP109441">
    <property type="protein sequence ID" value="WUV46854.1"/>
    <property type="molecule type" value="Genomic_DNA"/>
</dbReference>
<dbReference type="Pfam" id="PF00370">
    <property type="entry name" value="FGGY_N"/>
    <property type="match status" value="1"/>
</dbReference>
<dbReference type="Proteomes" id="UP001432062">
    <property type="component" value="Chromosome"/>
</dbReference>
<sequence>MTGLSDLLLGVDMGTGSTKGVLTTSDGRILATAVRKHGMSLPRPGWAEVDAETIWWGDLVEVCRELVPHIAEHRLAGICVSGVGPCLLLCDQDLRPVRSAILYGIDMRATAEITELTDRLGADKVLQRCGKALSTQAVGPKMLWVARNEPDVWQRATRWYNSSSYAVAKLTGSYVLDHHTASQSDPLYDLRGQDWAQDWIGDIVGHLEMPQIVWPHEVVGAITSAAAQETGLPAGTPVCAGTVDAWSEAFSAGVRRPGDVMLMYGSTMFFVQVLPTLQTHPLLWTTSGIEPGQFTLAAGMSTSGSLTSWVQQLTGDVPFEQLIAEAAAVPPGSDGLVLLPYFAGERTPIFDPRARGVVAGLSLRHGRGHLFRAAYEGIAYGIRQIIEFLDSEQTPIERLVAVGGGTQGGLWTQIVSDVVGRPQVVPTQTVGASYGDALLAAIGTGLVPPETDWATVGQLIEPNPRTRALYDDLFGVYDSLYGATKPLVHTLSAIQESPFTE</sequence>
<accession>A0ABZ1YUD6</accession>
<evidence type="ECO:0000259" key="6">
    <source>
        <dbReference type="Pfam" id="PF02782"/>
    </source>
</evidence>
<evidence type="ECO:0000256" key="4">
    <source>
        <dbReference type="RuleBase" id="RU003733"/>
    </source>
</evidence>
<dbReference type="InterPro" id="IPR050406">
    <property type="entry name" value="FGGY_Carb_Kinase"/>
</dbReference>
<evidence type="ECO:0000313" key="7">
    <source>
        <dbReference type="EMBL" id="WUV46854.1"/>
    </source>
</evidence>
<dbReference type="InterPro" id="IPR018483">
    <property type="entry name" value="Carb_kinase_FGGY_CS"/>
</dbReference>
<organism evidence="7 8">
    <name type="scientific">Nocardia vinacea</name>
    <dbReference type="NCBI Taxonomy" id="96468"/>
    <lineage>
        <taxon>Bacteria</taxon>
        <taxon>Bacillati</taxon>
        <taxon>Actinomycetota</taxon>
        <taxon>Actinomycetes</taxon>
        <taxon>Mycobacteriales</taxon>
        <taxon>Nocardiaceae</taxon>
        <taxon>Nocardia</taxon>
    </lineage>
</organism>
<name>A0ABZ1YUD6_9NOCA</name>
<dbReference type="RefSeq" id="WP_327101660.1">
    <property type="nucleotide sequence ID" value="NZ_CP109149.1"/>
</dbReference>
<comment type="similarity">
    <text evidence="1 4">Belongs to the FGGY kinase family.</text>
</comment>
<dbReference type="InterPro" id="IPR000577">
    <property type="entry name" value="Carb_kinase_FGGY"/>
</dbReference>
<dbReference type="InterPro" id="IPR018485">
    <property type="entry name" value="FGGY_C"/>
</dbReference>
<gene>
    <name evidence="7" type="ORF">OG563_00895</name>
</gene>
<dbReference type="PIRSF" id="PIRSF000538">
    <property type="entry name" value="GlpK"/>
    <property type="match status" value="1"/>
</dbReference>
<evidence type="ECO:0000313" key="8">
    <source>
        <dbReference type="Proteomes" id="UP001432062"/>
    </source>
</evidence>